<evidence type="ECO:0000256" key="8">
    <source>
        <dbReference type="ARBA" id="ARBA00023136"/>
    </source>
</evidence>
<keyword evidence="6 11" id="KW-0812">Transmembrane</keyword>
<comment type="subcellular location">
    <subcellularLocation>
        <location evidence="1">Cell inner membrane</location>
        <topology evidence="1">Single-pass membrane protein</topology>
    </subcellularLocation>
</comment>
<keyword evidence="7 11" id="KW-1133">Transmembrane helix</keyword>
<evidence type="ECO:0000256" key="2">
    <source>
        <dbReference type="ARBA" id="ARBA00021549"/>
    </source>
</evidence>
<evidence type="ECO:0000256" key="6">
    <source>
        <dbReference type="ARBA" id="ARBA00022692"/>
    </source>
</evidence>
<dbReference type="NCBIfam" id="TIGR02532">
    <property type="entry name" value="IV_pilin_GFxxxE"/>
    <property type="match status" value="1"/>
</dbReference>
<evidence type="ECO:0000256" key="9">
    <source>
        <dbReference type="ARBA" id="ARBA00025772"/>
    </source>
</evidence>
<proteinExistence type="inferred from homology"/>
<dbReference type="GO" id="GO:0015628">
    <property type="term" value="P:protein secretion by the type II secretion system"/>
    <property type="evidence" value="ECO:0007669"/>
    <property type="project" value="InterPro"/>
</dbReference>
<keyword evidence="8 11" id="KW-0472">Membrane</keyword>
<dbReference type="Pfam" id="PF12019">
    <property type="entry name" value="GspH"/>
    <property type="match status" value="1"/>
</dbReference>
<reference evidence="13 14" key="1">
    <citation type="submission" date="2016-10" db="EMBL/GenBank/DDBJ databases">
        <authorList>
            <person name="de Groot N.N."/>
        </authorList>
    </citation>
    <scope>NUCLEOTIDE SEQUENCE [LARGE SCALE GENOMIC DNA]</scope>
    <source>
        <strain evidence="13 14">DSM 8423</strain>
    </source>
</reference>
<keyword evidence="5" id="KW-0997">Cell inner membrane</keyword>
<keyword evidence="4" id="KW-0488">Methylation</keyword>
<evidence type="ECO:0000313" key="13">
    <source>
        <dbReference type="EMBL" id="SEM52973.1"/>
    </source>
</evidence>
<dbReference type="GO" id="GO:0005886">
    <property type="term" value="C:plasma membrane"/>
    <property type="evidence" value="ECO:0007669"/>
    <property type="project" value="UniProtKB-SubCell"/>
</dbReference>
<evidence type="ECO:0000256" key="5">
    <source>
        <dbReference type="ARBA" id="ARBA00022519"/>
    </source>
</evidence>
<organism evidence="13 14">
    <name type="scientific">Syntrophus gentianae</name>
    <dbReference type="NCBI Taxonomy" id="43775"/>
    <lineage>
        <taxon>Bacteria</taxon>
        <taxon>Pseudomonadati</taxon>
        <taxon>Thermodesulfobacteriota</taxon>
        <taxon>Syntrophia</taxon>
        <taxon>Syntrophales</taxon>
        <taxon>Syntrophaceae</taxon>
        <taxon>Syntrophus</taxon>
    </lineage>
</organism>
<evidence type="ECO:0000256" key="4">
    <source>
        <dbReference type="ARBA" id="ARBA00022481"/>
    </source>
</evidence>
<protein>
    <recommendedName>
        <fullName evidence="2">Type II secretion system protein H</fullName>
    </recommendedName>
    <alternativeName>
        <fullName evidence="10">General secretion pathway protein H</fullName>
    </alternativeName>
</protein>
<dbReference type="RefSeq" id="WP_093884052.1">
    <property type="nucleotide sequence ID" value="NZ_FOBS01000020.1"/>
</dbReference>
<sequence>MTQDSSRGFTVIELVVAMAIMAILAAIAAPNFQEFMTQRRLSGAARVIASDLMNARMQAVSQNNWVLVSLANDHQYQIARDVNKNLTVDTGEGGPSKDIHPDYYDVTFASSSSGYNPVFYGNGTALNGKITVSNSRGDQLYIKISTGGRIKIDENS</sequence>
<comment type="similarity">
    <text evidence="9">Belongs to the GSP H family.</text>
</comment>
<keyword evidence="3" id="KW-1003">Cell membrane</keyword>
<dbReference type="Gene3D" id="3.30.700.10">
    <property type="entry name" value="Glycoprotein, Type 4 Pilin"/>
    <property type="match status" value="1"/>
</dbReference>
<dbReference type="STRING" id="43775.SAMN04489760_12018"/>
<keyword evidence="14" id="KW-1185">Reference proteome</keyword>
<dbReference type="OrthoDB" id="284474at2"/>
<name>A0A1H7Z430_9BACT</name>
<feature type="transmembrane region" description="Helical" evidence="11">
    <location>
        <begin position="12"/>
        <end position="32"/>
    </location>
</feature>
<dbReference type="GO" id="GO:0015627">
    <property type="term" value="C:type II protein secretion system complex"/>
    <property type="evidence" value="ECO:0007669"/>
    <property type="project" value="InterPro"/>
</dbReference>
<dbReference type="Pfam" id="PF07963">
    <property type="entry name" value="N_methyl"/>
    <property type="match status" value="1"/>
</dbReference>
<evidence type="ECO:0000256" key="11">
    <source>
        <dbReference type="SAM" id="Phobius"/>
    </source>
</evidence>
<evidence type="ECO:0000256" key="7">
    <source>
        <dbReference type="ARBA" id="ARBA00022989"/>
    </source>
</evidence>
<dbReference type="InterPro" id="IPR022346">
    <property type="entry name" value="T2SS_GspH"/>
</dbReference>
<dbReference type="Proteomes" id="UP000198744">
    <property type="component" value="Unassembled WGS sequence"/>
</dbReference>
<dbReference type="InterPro" id="IPR045584">
    <property type="entry name" value="Pilin-like"/>
</dbReference>
<evidence type="ECO:0000259" key="12">
    <source>
        <dbReference type="Pfam" id="PF12019"/>
    </source>
</evidence>
<dbReference type="SUPFAM" id="SSF54523">
    <property type="entry name" value="Pili subunits"/>
    <property type="match status" value="1"/>
</dbReference>
<evidence type="ECO:0000256" key="10">
    <source>
        <dbReference type="ARBA" id="ARBA00030775"/>
    </source>
</evidence>
<evidence type="ECO:0000256" key="1">
    <source>
        <dbReference type="ARBA" id="ARBA00004377"/>
    </source>
</evidence>
<dbReference type="AlphaFoldDB" id="A0A1H7Z430"/>
<dbReference type="EMBL" id="FOBS01000020">
    <property type="protein sequence ID" value="SEM52973.1"/>
    <property type="molecule type" value="Genomic_DNA"/>
</dbReference>
<evidence type="ECO:0000313" key="14">
    <source>
        <dbReference type="Proteomes" id="UP000198744"/>
    </source>
</evidence>
<accession>A0A1H7Z430</accession>
<dbReference type="InterPro" id="IPR012902">
    <property type="entry name" value="N_methyl_site"/>
</dbReference>
<gene>
    <name evidence="13" type="ORF">SAMN04489760_12018</name>
</gene>
<evidence type="ECO:0000256" key="3">
    <source>
        <dbReference type="ARBA" id="ARBA00022475"/>
    </source>
</evidence>
<feature type="domain" description="General secretion pathway GspH" evidence="12">
    <location>
        <begin position="44"/>
        <end position="148"/>
    </location>
</feature>